<dbReference type="GO" id="GO:0016925">
    <property type="term" value="P:protein sumoylation"/>
    <property type="evidence" value="ECO:0007669"/>
    <property type="project" value="UniProtKB-UniPathway"/>
</dbReference>
<evidence type="ECO:0000259" key="11">
    <source>
        <dbReference type="PROSITE" id="PS51044"/>
    </source>
</evidence>
<dbReference type="FunCoup" id="A0A2R6QCI7">
    <property type="interactions" value="3369"/>
</dbReference>
<dbReference type="Pfam" id="PF11789">
    <property type="entry name" value="zf-Nse"/>
    <property type="match status" value="1"/>
</dbReference>
<dbReference type="InParanoid" id="A0A2R6QCI7"/>
<dbReference type="InterPro" id="IPR004181">
    <property type="entry name" value="Znf_MIZ"/>
</dbReference>
<evidence type="ECO:0000256" key="6">
    <source>
        <dbReference type="ARBA" id="ARBA00022771"/>
    </source>
</evidence>
<name>A0A2R6QCI7_ACTCC</name>
<dbReference type="GO" id="GO:0000724">
    <property type="term" value="P:double-strand break repair via homologous recombination"/>
    <property type="evidence" value="ECO:0007669"/>
    <property type="project" value="InterPro"/>
</dbReference>
<organism evidence="12 13">
    <name type="scientific">Actinidia chinensis var. chinensis</name>
    <name type="common">Chinese soft-hair kiwi</name>
    <dbReference type="NCBI Taxonomy" id="1590841"/>
    <lineage>
        <taxon>Eukaryota</taxon>
        <taxon>Viridiplantae</taxon>
        <taxon>Streptophyta</taxon>
        <taxon>Embryophyta</taxon>
        <taxon>Tracheophyta</taxon>
        <taxon>Spermatophyta</taxon>
        <taxon>Magnoliopsida</taxon>
        <taxon>eudicotyledons</taxon>
        <taxon>Gunneridae</taxon>
        <taxon>Pentapetalae</taxon>
        <taxon>asterids</taxon>
        <taxon>Ericales</taxon>
        <taxon>Actinidiaceae</taxon>
        <taxon>Actinidia</taxon>
    </lineage>
</organism>
<evidence type="ECO:0000256" key="8">
    <source>
        <dbReference type="ARBA" id="ARBA00022833"/>
    </source>
</evidence>
<comment type="subcellular location">
    <subcellularLocation>
        <location evidence="1">Nucleus</location>
    </subcellularLocation>
</comment>
<dbReference type="SUPFAM" id="SSF57850">
    <property type="entry name" value="RING/U-box"/>
    <property type="match status" value="1"/>
</dbReference>
<keyword evidence="7" id="KW-0833">Ubl conjugation pathway</keyword>
<accession>A0A2R6QCI7</accession>
<feature type="domain" description="SP-RING-type" evidence="11">
    <location>
        <begin position="144"/>
        <end position="232"/>
    </location>
</feature>
<keyword evidence="5" id="KW-0479">Metal-binding</keyword>
<keyword evidence="6 10" id="KW-0863">Zinc-finger</keyword>
<dbReference type="OMA" id="VECKHIY"/>
<dbReference type="GO" id="GO:0061665">
    <property type="term" value="F:SUMO ligase activity"/>
    <property type="evidence" value="ECO:0007669"/>
    <property type="project" value="TreeGrafter"/>
</dbReference>
<evidence type="ECO:0000256" key="1">
    <source>
        <dbReference type="ARBA" id="ARBA00004123"/>
    </source>
</evidence>
<dbReference type="Gene3D" id="3.30.40.10">
    <property type="entry name" value="Zinc/RING finger domain, C3HC4 (zinc finger)"/>
    <property type="match status" value="1"/>
</dbReference>
<dbReference type="UniPathway" id="UPA00886"/>
<gene>
    <name evidence="12" type="ORF">CEY00_Acc19106</name>
</gene>
<evidence type="ECO:0000256" key="7">
    <source>
        <dbReference type="ARBA" id="ARBA00022786"/>
    </source>
</evidence>
<evidence type="ECO:0000256" key="10">
    <source>
        <dbReference type="PROSITE-ProRule" id="PRU00452"/>
    </source>
</evidence>
<keyword evidence="9" id="KW-0539">Nucleus</keyword>
<evidence type="ECO:0000256" key="2">
    <source>
        <dbReference type="ARBA" id="ARBA00004718"/>
    </source>
</evidence>
<dbReference type="Proteomes" id="UP000241394">
    <property type="component" value="Chromosome LG17"/>
</dbReference>
<dbReference type="GO" id="GO:0030915">
    <property type="term" value="C:Smc5-Smc6 complex"/>
    <property type="evidence" value="ECO:0007669"/>
    <property type="project" value="InterPro"/>
</dbReference>
<comment type="pathway">
    <text evidence="2">Protein modification; protein sumoylation.</text>
</comment>
<evidence type="ECO:0000256" key="3">
    <source>
        <dbReference type="ARBA" id="ARBA00008212"/>
    </source>
</evidence>
<dbReference type="AlphaFoldDB" id="A0A2R6QCI7"/>
<keyword evidence="8" id="KW-0862">Zinc</keyword>
<evidence type="ECO:0000256" key="9">
    <source>
        <dbReference type="ARBA" id="ARBA00023242"/>
    </source>
</evidence>
<dbReference type="PROSITE" id="PS51044">
    <property type="entry name" value="ZF_SP_RING"/>
    <property type="match status" value="1"/>
</dbReference>
<dbReference type="PANTHER" id="PTHR21330:SF1">
    <property type="entry name" value="E3 SUMO-PROTEIN LIGASE NSE2"/>
    <property type="match status" value="1"/>
</dbReference>
<keyword evidence="13" id="KW-1185">Reference proteome</keyword>
<dbReference type="STRING" id="1590841.A0A2R6QCI7"/>
<protein>
    <submittedName>
        <fullName evidence="12">E3 SUMO-protein like</fullName>
    </submittedName>
</protein>
<dbReference type="CDD" id="cd16651">
    <property type="entry name" value="SPL-RING_NSE2"/>
    <property type="match status" value="1"/>
</dbReference>
<dbReference type="InterPro" id="IPR026846">
    <property type="entry name" value="Nse2(Mms21)"/>
</dbReference>
<proteinExistence type="inferred from homology"/>
<dbReference type="PANTHER" id="PTHR21330">
    <property type="entry name" value="E3 SUMO-PROTEIN LIGASE NSE2"/>
    <property type="match status" value="1"/>
</dbReference>
<comment type="similarity">
    <text evidence="3">Belongs to the NSE2 family.</text>
</comment>
<dbReference type="Gramene" id="PSS05837">
    <property type="protein sequence ID" value="PSS05837"/>
    <property type="gene ID" value="CEY00_Acc19106"/>
</dbReference>
<dbReference type="EMBL" id="NKQK01000017">
    <property type="protein sequence ID" value="PSS05837.1"/>
    <property type="molecule type" value="Genomic_DNA"/>
</dbReference>
<evidence type="ECO:0000256" key="4">
    <source>
        <dbReference type="ARBA" id="ARBA00022679"/>
    </source>
</evidence>
<dbReference type="GO" id="GO:0008270">
    <property type="term" value="F:zinc ion binding"/>
    <property type="evidence" value="ECO:0007669"/>
    <property type="project" value="UniProtKB-KW"/>
</dbReference>
<dbReference type="GO" id="GO:0005634">
    <property type="term" value="C:nucleus"/>
    <property type="evidence" value="ECO:0007669"/>
    <property type="project" value="UniProtKB-SubCell"/>
</dbReference>
<reference evidence="12 13" key="1">
    <citation type="submission" date="2017-07" db="EMBL/GenBank/DDBJ databases">
        <title>An improved, manually edited Actinidia chinensis var. chinensis (kiwifruit) genome highlights the challenges associated with draft genomes and gene prediction in plants.</title>
        <authorList>
            <person name="Pilkington S."/>
            <person name="Crowhurst R."/>
            <person name="Hilario E."/>
            <person name="Nardozza S."/>
            <person name="Fraser L."/>
            <person name="Peng Y."/>
            <person name="Gunaseelan K."/>
            <person name="Simpson R."/>
            <person name="Tahir J."/>
            <person name="Deroles S."/>
            <person name="Templeton K."/>
            <person name="Luo Z."/>
            <person name="Davy M."/>
            <person name="Cheng C."/>
            <person name="Mcneilage M."/>
            <person name="Scaglione D."/>
            <person name="Liu Y."/>
            <person name="Zhang Q."/>
            <person name="Datson P."/>
            <person name="De Silva N."/>
            <person name="Gardiner S."/>
            <person name="Bassett H."/>
            <person name="Chagne D."/>
            <person name="Mccallum J."/>
            <person name="Dzierzon H."/>
            <person name="Deng C."/>
            <person name="Wang Y.-Y."/>
            <person name="Barron N."/>
            <person name="Manako K."/>
            <person name="Bowen J."/>
            <person name="Foster T."/>
            <person name="Erridge Z."/>
            <person name="Tiffin H."/>
            <person name="Waite C."/>
            <person name="Davies K."/>
            <person name="Grierson E."/>
            <person name="Laing W."/>
            <person name="Kirk R."/>
            <person name="Chen X."/>
            <person name="Wood M."/>
            <person name="Montefiori M."/>
            <person name="Brummell D."/>
            <person name="Schwinn K."/>
            <person name="Catanach A."/>
            <person name="Fullerton C."/>
            <person name="Li D."/>
            <person name="Meiyalaghan S."/>
            <person name="Nieuwenhuizen N."/>
            <person name="Read N."/>
            <person name="Prakash R."/>
            <person name="Hunter D."/>
            <person name="Zhang H."/>
            <person name="Mckenzie M."/>
            <person name="Knabel M."/>
            <person name="Harris A."/>
            <person name="Allan A."/>
            <person name="Chen A."/>
            <person name="Janssen B."/>
            <person name="Plunkett B."/>
            <person name="Dwamena C."/>
            <person name="Voogd C."/>
            <person name="Leif D."/>
            <person name="Lafferty D."/>
            <person name="Souleyre E."/>
            <person name="Varkonyi-Gasic E."/>
            <person name="Gambi F."/>
            <person name="Hanley J."/>
            <person name="Yao J.-L."/>
            <person name="Cheung J."/>
            <person name="David K."/>
            <person name="Warren B."/>
            <person name="Marsh K."/>
            <person name="Snowden K."/>
            <person name="Lin-Wang K."/>
            <person name="Brian L."/>
            <person name="Martinez-Sanchez M."/>
            <person name="Wang M."/>
            <person name="Ileperuma N."/>
            <person name="Macnee N."/>
            <person name="Campin R."/>
            <person name="Mcatee P."/>
            <person name="Drummond R."/>
            <person name="Espley R."/>
            <person name="Ireland H."/>
            <person name="Wu R."/>
            <person name="Atkinson R."/>
            <person name="Karunairetnam S."/>
            <person name="Bulley S."/>
            <person name="Chunkath S."/>
            <person name="Hanley Z."/>
            <person name="Storey R."/>
            <person name="Thrimawithana A."/>
            <person name="Thomson S."/>
            <person name="David C."/>
            <person name="Testolin R."/>
        </authorList>
    </citation>
    <scope>NUCLEOTIDE SEQUENCE [LARGE SCALE GENOMIC DNA]</scope>
    <source>
        <strain evidence="13">cv. Red5</strain>
        <tissue evidence="12">Young leaf</tissue>
    </source>
</reference>
<evidence type="ECO:0000313" key="12">
    <source>
        <dbReference type="EMBL" id="PSS05837.1"/>
    </source>
</evidence>
<comment type="caution">
    <text evidence="12">The sequence shown here is derived from an EMBL/GenBank/DDBJ whole genome shotgun (WGS) entry which is preliminary data.</text>
</comment>
<dbReference type="OrthoDB" id="26899at2759"/>
<dbReference type="InterPro" id="IPR013083">
    <property type="entry name" value="Znf_RING/FYVE/PHD"/>
</dbReference>
<evidence type="ECO:0000256" key="5">
    <source>
        <dbReference type="ARBA" id="ARBA00022723"/>
    </source>
</evidence>
<evidence type="ECO:0000313" key="13">
    <source>
        <dbReference type="Proteomes" id="UP000241394"/>
    </source>
</evidence>
<keyword evidence="4" id="KW-0808">Transferase</keyword>
<reference evidence="13" key="2">
    <citation type="journal article" date="2018" name="BMC Genomics">
        <title>A manually annotated Actinidia chinensis var. chinensis (kiwifruit) genome highlights the challenges associated with draft genomes and gene prediction in plants.</title>
        <authorList>
            <person name="Pilkington S.M."/>
            <person name="Crowhurst R."/>
            <person name="Hilario E."/>
            <person name="Nardozza S."/>
            <person name="Fraser L."/>
            <person name="Peng Y."/>
            <person name="Gunaseelan K."/>
            <person name="Simpson R."/>
            <person name="Tahir J."/>
            <person name="Deroles S.C."/>
            <person name="Templeton K."/>
            <person name="Luo Z."/>
            <person name="Davy M."/>
            <person name="Cheng C."/>
            <person name="McNeilage M."/>
            <person name="Scaglione D."/>
            <person name="Liu Y."/>
            <person name="Zhang Q."/>
            <person name="Datson P."/>
            <person name="De Silva N."/>
            <person name="Gardiner S.E."/>
            <person name="Bassett H."/>
            <person name="Chagne D."/>
            <person name="McCallum J."/>
            <person name="Dzierzon H."/>
            <person name="Deng C."/>
            <person name="Wang Y.Y."/>
            <person name="Barron L."/>
            <person name="Manako K."/>
            <person name="Bowen J."/>
            <person name="Foster T.M."/>
            <person name="Erridge Z.A."/>
            <person name="Tiffin H."/>
            <person name="Waite C.N."/>
            <person name="Davies K.M."/>
            <person name="Grierson E.P."/>
            <person name="Laing W.A."/>
            <person name="Kirk R."/>
            <person name="Chen X."/>
            <person name="Wood M."/>
            <person name="Montefiori M."/>
            <person name="Brummell D.A."/>
            <person name="Schwinn K.E."/>
            <person name="Catanach A."/>
            <person name="Fullerton C."/>
            <person name="Li D."/>
            <person name="Meiyalaghan S."/>
            <person name="Nieuwenhuizen N."/>
            <person name="Read N."/>
            <person name="Prakash R."/>
            <person name="Hunter D."/>
            <person name="Zhang H."/>
            <person name="McKenzie M."/>
            <person name="Knabel M."/>
            <person name="Harris A."/>
            <person name="Allan A.C."/>
            <person name="Gleave A."/>
            <person name="Chen A."/>
            <person name="Janssen B.J."/>
            <person name="Plunkett B."/>
            <person name="Ampomah-Dwamena C."/>
            <person name="Voogd C."/>
            <person name="Leif D."/>
            <person name="Lafferty D."/>
            <person name="Souleyre E.J.F."/>
            <person name="Varkonyi-Gasic E."/>
            <person name="Gambi F."/>
            <person name="Hanley J."/>
            <person name="Yao J.L."/>
            <person name="Cheung J."/>
            <person name="David K.M."/>
            <person name="Warren B."/>
            <person name="Marsh K."/>
            <person name="Snowden K.C."/>
            <person name="Lin-Wang K."/>
            <person name="Brian L."/>
            <person name="Martinez-Sanchez M."/>
            <person name="Wang M."/>
            <person name="Ileperuma N."/>
            <person name="Macnee N."/>
            <person name="Campin R."/>
            <person name="McAtee P."/>
            <person name="Drummond R.S.M."/>
            <person name="Espley R.V."/>
            <person name="Ireland H.S."/>
            <person name="Wu R."/>
            <person name="Atkinson R.G."/>
            <person name="Karunairetnam S."/>
            <person name="Bulley S."/>
            <person name="Chunkath S."/>
            <person name="Hanley Z."/>
            <person name="Storey R."/>
            <person name="Thrimawithana A.H."/>
            <person name="Thomson S."/>
            <person name="David C."/>
            <person name="Testolin R."/>
            <person name="Huang H."/>
            <person name="Hellens R.P."/>
            <person name="Schaffer R.J."/>
        </authorList>
    </citation>
    <scope>NUCLEOTIDE SEQUENCE [LARGE SCALE GENOMIC DNA]</scope>
    <source>
        <strain evidence="13">cv. Red5</strain>
    </source>
</reference>
<sequence length="253" mass="27871">MASTSAASRPSGVAGRIQSAATTLFSDNQSLIAEIRKVMITMKDVAVDLEGRNQSQMVKELEDGVLQLLVATEDCSHFSSAIQSVGNGYQPATELTDFKKLLDDEIAKSKANSSSVLQNHLLLRQFREAIWNVHHAGQPMPGEEQEDLVMTSTQSNLLNINCPLTGKPITELATPVRSVDCKHIYEKDAIMPYIKFKNPHSQCPAAGCPKILVAERVVCDPLLLVEIDEMRCKQSARTDVVEDFTNEEDSGRR</sequence>